<comment type="caution">
    <text evidence="6">The sequence shown here is derived from an EMBL/GenBank/DDBJ whole genome shotgun (WGS) entry which is preliminary data.</text>
</comment>
<proteinExistence type="inferred from homology"/>
<evidence type="ECO:0000256" key="5">
    <source>
        <dbReference type="RuleBase" id="RU361279"/>
    </source>
</evidence>
<evidence type="ECO:0000256" key="1">
    <source>
        <dbReference type="ARBA" id="ARBA00010638"/>
    </source>
</evidence>
<organism evidence="6 7">
    <name type="scientific">Ruoffia tabacinasalis</name>
    <dbReference type="NCBI Taxonomy" id="87458"/>
    <lineage>
        <taxon>Bacteria</taxon>
        <taxon>Bacillati</taxon>
        <taxon>Bacillota</taxon>
        <taxon>Bacilli</taxon>
        <taxon>Lactobacillales</taxon>
        <taxon>Aerococcaceae</taxon>
        <taxon>Ruoffia</taxon>
    </lineage>
</organism>
<name>A0A5R9END0_9LACT</name>
<keyword evidence="5" id="KW-0479">Metal-binding</keyword>
<comment type="similarity">
    <text evidence="1 5">Belongs to the 5-formyltetrahydrofolate cyclo-ligase family.</text>
</comment>
<keyword evidence="3 4" id="KW-0067">ATP-binding</keyword>
<dbReference type="NCBIfam" id="TIGR02727">
    <property type="entry name" value="MTHFS_bact"/>
    <property type="match status" value="1"/>
</dbReference>
<evidence type="ECO:0000313" key="6">
    <source>
        <dbReference type="EMBL" id="TLQ49148.1"/>
    </source>
</evidence>
<dbReference type="GO" id="GO:0005524">
    <property type="term" value="F:ATP binding"/>
    <property type="evidence" value="ECO:0007669"/>
    <property type="project" value="UniProtKB-KW"/>
</dbReference>
<dbReference type="GO" id="GO:0009396">
    <property type="term" value="P:folic acid-containing compound biosynthetic process"/>
    <property type="evidence" value="ECO:0007669"/>
    <property type="project" value="TreeGrafter"/>
</dbReference>
<dbReference type="EC" id="6.3.3.2" evidence="5"/>
<feature type="binding site" evidence="4">
    <location>
        <begin position="15"/>
        <end position="19"/>
    </location>
    <ligand>
        <name>ATP</name>
        <dbReference type="ChEBI" id="CHEBI:30616"/>
    </ligand>
</feature>
<keyword evidence="6" id="KW-0436">Ligase</keyword>
<dbReference type="AlphaFoldDB" id="A0A5R9END0"/>
<dbReference type="Proteomes" id="UP000306420">
    <property type="component" value="Unassembled WGS sequence"/>
</dbReference>
<keyword evidence="2 4" id="KW-0547">Nucleotide-binding</keyword>
<dbReference type="PANTHER" id="PTHR23407:SF1">
    <property type="entry name" value="5-FORMYLTETRAHYDROFOLATE CYCLO-LIGASE"/>
    <property type="match status" value="1"/>
</dbReference>
<dbReference type="EMBL" id="VBSP01000003">
    <property type="protein sequence ID" value="TLQ49148.1"/>
    <property type="molecule type" value="Genomic_DNA"/>
</dbReference>
<accession>A0A5R9END0</accession>
<evidence type="ECO:0000256" key="4">
    <source>
        <dbReference type="PIRSR" id="PIRSR006806-1"/>
    </source>
</evidence>
<dbReference type="InterPro" id="IPR037171">
    <property type="entry name" value="NagB/RpiA_transferase-like"/>
</dbReference>
<comment type="cofactor">
    <cofactor evidence="5">
        <name>Mg(2+)</name>
        <dbReference type="ChEBI" id="CHEBI:18420"/>
    </cofactor>
</comment>
<comment type="catalytic activity">
    <reaction evidence="5">
        <text>(6S)-5-formyl-5,6,7,8-tetrahydrofolate + ATP = (6R)-5,10-methenyltetrahydrofolate + ADP + phosphate</text>
        <dbReference type="Rhea" id="RHEA:10488"/>
        <dbReference type="ChEBI" id="CHEBI:30616"/>
        <dbReference type="ChEBI" id="CHEBI:43474"/>
        <dbReference type="ChEBI" id="CHEBI:57455"/>
        <dbReference type="ChEBI" id="CHEBI:57457"/>
        <dbReference type="ChEBI" id="CHEBI:456216"/>
        <dbReference type="EC" id="6.3.3.2"/>
    </reaction>
</comment>
<keyword evidence="5" id="KW-0460">Magnesium</keyword>
<evidence type="ECO:0000313" key="7">
    <source>
        <dbReference type="Proteomes" id="UP000306420"/>
    </source>
</evidence>
<evidence type="ECO:0000256" key="2">
    <source>
        <dbReference type="ARBA" id="ARBA00022741"/>
    </source>
</evidence>
<dbReference type="Pfam" id="PF01812">
    <property type="entry name" value="5-FTHF_cyc-lig"/>
    <property type="match status" value="1"/>
</dbReference>
<dbReference type="GO" id="GO:0046872">
    <property type="term" value="F:metal ion binding"/>
    <property type="evidence" value="ECO:0007669"/>
    <property type="project" value="UniProtKB-KW"/>
</dbReference>
<gene>
    <name evidence="6" type="ORF">FEZ33_01785</name>
</gene>
<feature type="binding site" evidence="4">
    <location>
        <begin position="144"/>
        <end position="152"/>
    </location>
    <ligand>
        <name>ATP</name>
        <dbReference type="ChEBI" id="CHEBI:30616"/>
    </ligand>
</feature>
<dbReference type="InterPro" id="IPR024185">
    <property type="entry name" value="FTHF_cligase-like_sf"/>
</dbReference>
<dbReference type="GO" id="GO:0035999">
    <property type="term" value="P:tetrahydrofolate interconversion"/>
    <property type="evidence" value="ECO:0007669"/>
    <property type="project" value="TreeGrafter"/>
</dbReference>
<dbReference type="PIRSF" id="PIRSF006806">
    <property type="entry name" value="FTHF_cligase"/>
    <property type="match status" value="1"/>
</dbReference>
<dbReference type="SUPFAM" id="SSF100950">
    <property type="entry name" value="NagB/RpiA/CoA transferase-like"/>
    <property type="match status" value="1"/>
</dbReference>
<evidence type="ECO:0000256" key="3">
    <source>
        <dbReference type="ARBA" id="ARBA00022840"/>
    </source>
</evidence>
<sequence>MGGERIQMKDNISEKVNIRRSTLTSMKAMDANHRKKLEANLCEQLINYINENQFQSIGFYYGFHPEINTPLIMEEIFKLTNSSLYLPRIEANYQLSFREYQDETQLETVQRKIRQPKSDAKSIHIEEIDLLIVPGVSYQENGYRIGFGGGYYDRALAGANIDTVSLIFNEQLYPNGSWKVEAHDIPIKKLIIPGKGEFDEQSI</sequence>
<dbReference type="OrthoDB" id="9801938at2"/>
<reference evidence="6 7" key="1">
    <citation type="submission" date="2019-05" db="EMBL/GenBank/DDBJ databases">
        <title>The metagenome of a microbial culture collection derived from dairy environment covers the genomic content of the human microbiome.</title>
        <authorList>
            <person name="Roder T."/>
            <person name="Wuthrich D."/>
            <person name="Sattari Z."/>
            <person name="Von Ah U."/>
            <person name="Bar C."/>
            <person name="Ronchi F."/>
            <person name="Macpherson A.J."/>
            <person name="Ganal-Vonarburg S.C."/>
            <person name="Bruggmann R."/>
            <person name="Vergeres G."/>
        </authorList>
    </citation>
    <scope>NUCLEOTIDE SEQUENCE [LARGE SCALE GENOMIC DNA]</scope>
    <source>
        <strain evidence="6 7">FAM 24227</strain>
    </source>
</reference>
<feature type="binding site" evidence="4">
    <location>
        <position position="66"/>
    </location>
    <ligand>
        <name>substrate</name>
    </ligand>
</feature>
<dbReference type="GO" id="GO:0030272">
    <property type="term" value="F:5-formyltetrahydrofolate cyclo-ligase activity"/>
    <property type="evidence" value="ECO:0007669"/>
    <property type="project" value="UniProtKB-EC"/>
</dbReference>
<dbReference type="Gene3D" id="3.40.50.10420">
    <property type="entry name" value="NagB/RpiA/CoA transferase-like"/>
    <property type="match status" value="1"/>
</dbReference>
<protein>
    <recommendedName>
        <fullName evidence="5">5-formyltetrahydrofolate cyclo-ligase</fullName>
        <ecNumber evidence="5">6.3.3.2</ecNumber>
    </recommendedName>
</protein>
<dbReference type="InterPro" id="IPR002698">
    <property type="entry name" value="FTHF_cligase"/>
</dbReference>
<dbReference type="PANTHER" id="PTHR23407">
    <property type="entry name" value="ATPASE INHIBITOR/5-FORMYLTETRAHYDROFOLATE CYCLO-LIGASE"/>
    <property type="match status" value="1"/>
</dbReference>